<name>A0A1H1QDR0_9ACTN</name>
<protein>
    <submittedName>
        <fullName evidence="2">Uncharacterized protein</fullName>
    </submittedName>
</protein>
<reference evidence="3" key="1">
    <citation type="submission" date="2016-10" db="EMBL/GenBank/DDBJ databases">
        <authorList>
            <person name="Varghese N."/>
            <person name="Submissions S."/>
        </authorList>
    </citation>
    <scope>NUCLEOTIDE SEQUENCE [LARGE SCALE GENOMIC DNA]</scope>
    <source>
        <strain evidence="3">DSM 22127</strain>
    </source>
</reference>
<keyword evidence="1" id="KW-0812">Transmembrane</keyword>
<organism evidence="2 3">
    <name type="scientific">Nocardioides scoriae</name>
    <dbReference type="NCBI Taxonomy" id="642780"/>
    <lineage>
        <taxon>Bacteria</taxon>
        <taxon>Bacillati</taxon>
        <taxon>Actinomycetota</taxon>
        <taxon>Actinomycetes</taxon>
        <taxon>Propionibacteriales</taxon>
        <taxon>Nocardioidaceae</taxon>
        <taxon>Nocardioides</taxon>
    </lineage>
</organism>
<keyword evidence="1" id="KW-1133">Transmembrane helix</keyword>
<gene>
    <name evidence="2" type="ORF">SAMN04488570_1384</name>
</gene>
<dbReference type="STRING" id="642780.SAMN04488570_1384"/>
<dbReference type="EMBL" id="LT629757">
    <property type="protein sequence ID" value="SDS21443.1"/>
    <property type="molecule type" value="Genomic_DNA"/>
</dbReference>
<keyword evidence="1" id="KW-0472">Membrane</keyword>
<proteinExistence type="predicted"/>
<keyword evidence="3" id="KW-1185">Reference proteome</keyword>
<evidence type="ECO:0000313" key="3">
    <source>
        <dbReference type="Proteomes" id="UP000198859"/>
    </source>
</evidence>
<feature type="transmembrane region" description="Helical" evidence="1">
    <location>
        <begin position="12"/>
        <end position="31"/>
    </location>
</feature>
<feature type="transmembrane region" description="Helical" evidence="1">
    <location>
        <begin position="96"/>
        <end position="114"/>
    </location>
</feature>
<evidence type="ECO:0000313" key="2">
    <source>
        <dbReference type="EMBL" id="SDS21443.1"/>
    </source>
</evidence>
<sequence>MDEPAAPSGWRNRAWHGFNGLGVVLLALALFDLWHPWTTLAMVVAFAAGPVVRGDLSRRVIDLRDEASRLGRRPRTARELAWREFTAGFWAGHRKWFALAVAVGGLLTGSMLLWGGSAPLWLVNVGFLASLVLLGFGILGHEISEVRARRRAQVETEGPARP</sequence>
<evidence type="ECO:0000256" key="1">
    <source>
        <dbReference type="SAM" id="Phobius"/>
    </source>
</evidence>
<dbReference type="Proteomes" id="UP000198859">
    <property type="component" value="Chromosome I"/>
</dbReference>
<dbReference type="AlphaFoldDB" id="A0A1H1QDR0"/>
<feature type="transmembrane region" description="Helical" evidence="1">
    <location>
        <begin position="120"/>
        <end position="141"/>
    </location>
</feature>
<dbReference type="RefSeq" id="WP_157682769.1">
    <property type="nucleotide sequence ID" value="NZ_LT629757.1"/>
</dbReference>
<accession>A0A1H1QDR0</accession>